<feature type="non-terminal residue" evidence="2">
    <location>
        <position position="1"/>
    </location>
</feature>
<dbReference type="AlphaFoldDB" id="A0A8B7PTA5"/>
<dbReference type="KEGG" id="hai:109371539"/>
<dbReference type="Proteomes" id="UP000694851">
    <property type="component" value="Unplaced"/>
</dbReference>
<dbReference type="RefSeq" id="XP_019479650.1">
    <property type="nucleotide sequence ID" value="XM_019624105.1"/>
</dbReference>
<keyword evidence="1" id="KW-1185">Reference proteome</keyword>
<name>A0A8B7PTA5_HIPAR</name>
<dbReference type="GeneID" id="109371539"/>
<dbReference type="PANTHER" id="PTHR28651:SF1">
    <property type="entry name" value="TRANSMEMBRANE PROTEIN 232"/>
    <property type="match status" value="1"/>
</dbReference>
<dbReference type="Pfam" id="PF15877">
    <property type="entry name" value="TMEM232"/>
    <property type="match status" value="1"/>
</dbReference>
<dbReference type="InterPro" id="IPR031747">
    <property type="entry name" value="TMEM232"/>
</dbReference>
<accession>A0A8B7PTA5</accession>
<dbReference type="CTD" id="642987"/>
<organism evidence="1 2">
    <name type="scientific">Hipposideros armiger</name>
    <name type="common">Great Himalayan leaf-nosed bat</name>
    <dbReference type="NCBI Taxonomy" id="186990"/>
    <lineage>
        <taxon>Eukaryota</taxon>
        <taxon>Metazoa</taxon>
        <taxon>Chordata</taxon>
        <taxon>Craniata</taxon>
        <taxon>Vertebrata</taxon>
        <taxon>Euteleostomi</taxon>
        <taxon>Mammalia</taxon>
        <taxon>Eutheria</taxon>
        <taxon>Laurasiatheria</taxon>
        <taxon>Chiroptera</taxon>
        <taxon>Yinpterochiroptera</taxon>
        <taxon>Rhinolophoidea</taxon>
        <taxon>Hipposideridae</taxon>
        <taxon>Hipposideros</taxon>
    </lineage>
</organism>
<sequence length="691" mass="80582">INMPIKKSPMTNTSGAVSSSYYENILRSHFQNLRKRRSDKSKPPFSITEEFILRFNHTKNPKEKEELLDLARKHILRCKRKLGLKTLGTGKHVNLPTAWTEVIYLAQCKGNVQDEALNMLYASVDHVSFDYDNLPALFFVAESVLYRLCCDAFLKTYLHSVEIKLSKICYLVFLRLFIYFLHGHLESFKQHLLRLQPYLYALSFSGESYYTYPNIFSNVQFVLKTMEIICKRELLSGSIFSPVENKRRHENIDSDMEHSQFNQEGYEINHLLWHCVAAWTCVQKNSPQLNKVLEHLICHKTQLQKKCWLDSALALLVLGEAAKLNMACLKTLTDLMRDFLLSIMSVQKEEESCKVDDFSWAWNVVYIYTTILAEICLYAATSNLRKTAFVGFCECKSSQKDILPMDKPEQPELRETSVLGLLNYFSSKISDNCEQVTWIGYYGLVYNLVKMSWELRGDEEQDGLRNLIWQTLQKTKDHEKDGRIHNAINIAKAELNDPTDPFTSYSTKVSSNVGDEVFSKYIGWRISSTLSKLFFPSTDTRTLPLKKPLIKQGQMKYLNKKQDSMKKRVLHFTAREHPSVSEFLMFPYPDFFTKGDEELARIIDHHWQKDLKIRQEEEAICEAKECKDKELQEKYHFIEIMKRRQEKLHKQTKPYELPPRSEVISLEKKMAPKIDSYVLGKFSSNYLEAIS</sequence>
<keyword evidence="2" id="KW-0472">Membrane</keyword>
<evidence type="ECO:0000313" key="2">
    <source>
        <dbReference type="RefSeq" id="XP_019479650.1"/>
    </source>
</evidence>
<reference evidence="2" key="1">
    <citation type="submission" date="2025-08" db="UniProtKB">
        <authorList>
            <consortium name="RefSeq"/>
        </authorList>
    </citation>
    <scope>IDENTIFICATION</scope>
    <source>
        <tissue evidence="2">Muscle</tissue>
    </source>
</reference>
<protein>
    <submittedName>
        <fullName evidence="2">Transmembrane protein 232</fullName>
    </submittedName>
</protein>
<proteinExistence type="predicted"/>
<evidence type="ECO:0000313" key="1">
    <source>
        <dbReference type="Proteomes" id="UP000694851"/>
    </source>
</evidence>
<keyword evidence="2" id="KW-0812">Transmembrane</keyword>
<dbReference type="PANTHER" id="PTHR28651">
    <property type="entry name" value="TRANSMEMBRANE PROTEIN 232"/>
    <property type="match status" value="1"/>
</dbReference>
<dbReference type="OrthoDB" id="10016194at2759"/>
<gene>
    <name evidence="2" type="primary">TMEM232</name>
</gene>